<dbReference type="EMBL" id="JARXRN010000025">
    <property type="protein sequence ID" value="MDH5831019.1"/>
    <property type="molecule type" value="Genomic_DNA"/>
</dbReference>
<dbReference type="Proteomes" id="UP001156831">
    <property type="component" value="Unassembled WGS sequence"/>
</dbReference>
<protein>
    <recommendedName>
        <fullName evidence="3">Type II secretion system protein</fullName>
    </recommendedName>
</protein>
<name>A0ABT6JK13_9GAMM</name>
<proteinExistence type="predicted"/>
<evidence type="ECO:0000313" key="2">
    <source>
        <dbReference type="Proteomes" id="UP001156831"/>
    </source>
</evidence>
<evidence type="ECO:0000313" key="1">
    <source>
        <dbReference type="EMBL" id="MDH5831019.1"/>
    </source>
</evidence>
<gene>
    <name evidence="1" type="ORF">QFW80_10880</name>
</gene>
<organism evidence="1 2">
    <name type="scientific">Luteimonas rhizosphaericola</name>
    <dbReference type="NCBI Taxonomy" id="3042024"/>
    <lineage>
        <taxon>Bacteria</taxon>
        <taxon>Pseudomonadati</taxon>
        <taxon>Pseudomonadota</taxon>
        <taxon>Gammaproteobacteria</taxon>
        <taxon>Lysobacterales</taxon>
        <taxon>Lysobacteraceae</taxon>
        <taxon>Luteimonas</taxon>
    </lineage>
</organism>
<accession>A0ABT6JK13</accession>
<dbReference type="RefSeq" id="WP_280601958.1">
    <property type="nucleotide sequence ID" value="NZ_JARXRN010000025.1"/>
</dbReference>
<keyword evidence="2" id="KW-1185">Reference proteome</keyword>
<sequence length="157" mass="17177">MSGGTGRVLVIAAAVAIVATVAAAVVVMGPPWVQREARLDERRVQDLVQLQDAIEDHARREDRLPESIASLGAETGRALSLVDPVDGTPYAYEPRDGRRYRLCARFATDTREDRTPGGFAGEGWRHPAGHHCFERAIERRAVRADAVQPMLPRASTP</sequence>
<evidence type="ECO:0008006" key="3">
    <source>
        <dbReference type="Google" id="ProtNLM"/>
    </source>
</evidence>
<reference evidence="1 2" key="1">
    <citation type="submission" date="2023-04" db="EMBL/GenBank/DDBJ databases">
        <title>Luteimonas sp. M1R5S18.</title>
        <authorList>
            <person name="Sun J.-Q."/>
        </authorList>
    </citation>
    <scope>NUCLEOTIDE SEQUENCE [LARGE SCALE GENOMIC DNA]</scope>
    <source>
        <strain evidence="1 2">M1R5S18</strain>
    </source>
</reference>
<comment type="caution">
    <text evidence="1">The sequence shown here is derived from an EMBL/GenBank/DDBJ whole genome shotgun (WGS) entry which is preliminary data.</text>
</comment>